<dbReference type="RefSeq" id="WP_122101177.1">
    <property type="nucleotide sequence ID" value="NZ_RFLY01000006.1"/>
</dbReference>
<comment type="subcellular location">
    <subcellularLocation>
        <location evidence="1">Cell membrane</location>
        <topology evidence="1">Multi-pass membrane protein</topology>
    </subcellularLocation>
    <subcellularLocation>
        <location evidence="7">Membrane</location>
        <topology evidence="7">Multi-pass membrane protein</topology>
    </subcellularLocation>
</comment>
<dbReference type="InterPro" id="IPR003918">
    <property type="entry name" value="NADH_UbQ_OxRdtase"/>
</dbReference>
<keyword evidence="3" id="KW-1003">Cell membrane</keyword>
<dbReference type="PRINTS" id="PR01437">
    <property type="entry name" value="NUOXDRDTASE4"/>
</dbReference>
<dbReference type="PANTHER" id="PTHR42703:SF1">
    <property type="entry name" value="NA(+)_H(+) ANTIPORTER SUBUNIT D1"/>
    <property type="match status" value="1"/>
</dbReference>
<comment type="caution">
    <text evidence="10">The sequence shown here is derived from an EMBL/GenBank/DDBJ whole genome shotgun (WGS) entry which is preliminary data.</text>
</comment>
<dbReference type="AlphaFoldDB" id="A0A3M2HZP9"/>
<evidence type="ECO:0000256" key="5">
    <source>
        <dbReference type="ARBA" id="ARBA00022989"/>
    </source>
</evidence>
<feature type="domain" description="NADH:quinone oxidoreductase/Mrp antiporter transmembrane" evidence="9">
    <location>
        <begin position="128"/>
        <end position="420"/>
    </location>
</feature>
<evidence type="ECO:0000256" key="6">
    <source>
        <dbReference type="ARBA" id="ARBA00023136"/>
    </source>
</evidence>
<dbReference type="GO" id="GO:0005886">
    <property type="term" value="C:plasma membrane"/>
    <property type="evidence" value="ECO:0007669"/>
    <property type="project" value="UniProtKB-SubCell"/>
</dbReference>
<dbReference type="EMBL" id="RFLY01000006">
    <property type="protein sequence ID" value="RMH93373.1"/>
    <property type="molecule type" value="Genomic_DNA"/>
</dbReference>
<feature type="transmembrane region" description="Helical" evidence="8">
    <location>
        <begin position="163"/>
        <end position="184"/>
    </location>
</feature>
<feature type="transmembrane region" description="Helical" evidence="8">
    <location>
        <begin position="278"/>
        <end position="296"/>
    </location>
</feature>
<feature type="transmembrane region" description="Helical" evidence="8">
    <location>
        <begin position="467"/>
        <end position="486"/>
    </location>
</feature>
<sequence>MSAHLVIAPIVFPLLAAATILLFERRGLAWQRALGVLGTAGTLALSILLLREVETHGSLVYLLGDWPAKLGIALLVDRLSAALVLLVALLAVPALIYATTGWDRHALHFHAFFQFQLAGLNGAFLTADLFNLFVFFEVMLIASYGLMLSGGRGPRMRAGLHYVMFNIAASTLFLIALGLIYGLVGSLNMAEIGARVAAAAPGDAALIQAAAGILLVVFCAKAALLPMFLWLPMSYKYTPAAAAALFVVMTKVGVYSALRVFTLAFGAIPDAGGWPWNWLLPAALVTLTLATFGAMASISLRAIVGWLVVASAATLFTMFSLGQRDALAAGLYYLLHSSFAAATLFLLANQMRRQRGTEGDHLDRMGALTQPIATGIAFLLAAIAITGLPPLSGFVGKLLMLEAVPDIYKGWVWGTLLLTSWMAIVAMARAGSGLLWEAPARAARWRPESDLPAPPQPRLVAPWQRHLQWLAIWLLLGYGVTLTVFASPVYRYLQTAATEVLAPAGTSAMLREARPTMRKPAP</sequence>
<comment type="similarity">
    <text evidence="2">Belongs to the CPA3 antiporters (TC 2.A.63) subunit D family.</text>
</comment>
<feature type="transmembrane region" description="Helical" evidence="8">
    <location>
        <begin position="30"/>
        <end position="50"/>
    </location>
</feature>
<dbReference type="OrthoDB" id="9768329at2"/>
<evidence type="ECO:0000256" key="1">
    <source>
        <dbReference type="ARBA" id="ARBA00004651"/>
    </source>
</evidence>
<dbReference type="GO" id="GO:0042773">
    <property type="term" value="P:ATP synthesis coupled electron transport"/>
    <property type="evidence" value="ECO:0007669"/>
    <property type="project" value="InterPro"/>
</dbReference>
<feature type="transmembrane region" description="Helical" evidence="8">
    <location>
        <begin position="133"/>
        <end position="151"/>
    </location>
</feature>
<dbReference type="InterPro" id="IPR050586">
    <property type="entry name" value="CPA3_Na-H_Antiporter_D"/>
</dbReference>
<feature type="transmembrane region" description="Helical" evidence="8">
    <location>
        <begin position="411"/>
        <end position="436"/>
    </location>
</feature>
<dbReference type="InterPro" id="IPR001750">
    <property type="entry name" value="ND/Mrp_TM"/>
</dbReference>
<feature type="transmembrane region" description="Helical" evidence="8">
    <location>
        <begin position="70"/>
        <end position="97"/>
    </location>
</feature>
<keyword evidence="4 7" id="KW-0812">Transmembrane</keyword>
<feature type="transmembrane region" description="Helical" evidence="8">
    <location>
        <begin position="368"/>
        <end position="391"/>
    </location>
</feature>
<keyword evidence="11" id="KW-1185">Reference proteome</keyword>
<name>A0A3M2HZP9_9GAMM</name>
<keyword evidence="6 8" id="KW-0472">Membrane</keyword>
<keyword evidence="5 8" id="KW-1133">Transmembrane helix</keyword>
<evidence type="ECO:0000256" key="7">
    <source>
        <dbReference type="RuleBase" id="RU000320"/>
    </source>
</evidence>
<feature type="transmembrane region" description="Helical" evidence="8">
    <location>
        <begin position="6"/>
        <end position="23"/>
    </location>
</feature>
<dbReference type="NCBIfam" id="NF009309">
    <property type="entry name" value="PRK12666.1"/>
    <property type="match status" value="1"/>
</dbReference>
<reference evidence="10 11" key="1">
    <citation type="submission" date="2018-10" db="EMBL/GenBank/DDBJ databases">
        <title>Proposal of Lysobacter pythonis sp. nov. isolated from royal pythons (Python regius).</title>
        <authorList>
            <person name="Hans-Juergen B."/>
            <person name="Huptas C."/>
            <person name="Sandra B."/>
            <person name="Igor L."/>
            <person name="Joachim S."/>
            <person name="Siegfried S."/>
            <person name="Mareike W."/>
            <person name="Peter K."/>
        </authorList>
    </citation>
    <scope>NUCLEOTIDE SEQUENCE [LARGE SCALE GENOMIC DNA]</scope>
    <source>
        <strain evidence="10 11">4284/11</strain>
    </source>
</reference>
<evidence type="ECO:0000259" key="9">
    <source>
        <dbReference type="Pfam" id="PF00361"/>
    </source>
</evidence>
<evidence type="ECO:0000313" key="10">
    <source>
        <dbReference type="EMBL" id="RMH93373.1"/>
    </source>
</evidence>
<evidence type="ECO:0000256" key="8">
    <source>
        <dbReference type="SAM" id="Phobius"/>
    </source>
</evidence>
<protein>
    <submittedName>
        <fullName evidence="10">Monovalent cation/H+ antiporter subunit D</fullName>
    </submittedName>
</protein>
<evidence type="ECO:0000313" key="11">
    <source>
        <dbReference type="Proteomes" id="UP000275012"/>
    </source>
</evidence>
<evidence type="ECO:0000256" key="3">
    <source>
        <dbReference type="ARBA" id="ARBA00022475"/>
    </source>
</evidence>
<dbReference type="PANTHER" id="PTHR42703">
    <property type="entry name" value="NADH DEHYDROGENASE"/>
    <property type="match status" value="1"/>
</dbReference>
<accession>A0A3M2HZP9</accession>
<organism evidence="10 11">
    <name type="scientific">Solilutibacter pythonis</name>
    <dbReference type="NCBI Taxonomy" id="2483112"/>
    <lineage>
        <taxon>Bacteria</taxon>
        <taxon>Pseudomonadati</taxon>
        <taxon>Pseudomonadota</taxon>
        <taxon>Gammaproteobacteria</taxon>
        <taxon>Lysobacterales</taxon>
        <taxon>Lysobacteraceae</taxon>
        <taxon>Solilutibacter</taxon>
    </lineage>
</organism>
<dbReference type="GO" id="GO:0008137">
    <property type="term" value="F:NADH dehydrogenase (ubiquinone) activity"/>
    <property type="evidence" value="ECO:0007669"/>
    <property type="project" value="InterPro"/>
</dbReference>
<evidence type="ECO:0000256" key="2">
    <source>
        <dbReference type="ARBA" id="ARBA00005346"/>
    </source>
</evidence>
<proteinExistence type="inferred from homology"/>
<dbReference type="Proteomes" id="UP000275012">
    <property type="component" value="Unassembled WGS sequence"/>
</dbReference>
<gene>
    <name evidence="10" type="ORF">EBB59_05690</name>
</gene>
<feature type="transmembrane region" description="Helical" evidence="8">
    <location>
        <begin position="204"/>
        <end position="225"/>
    </location>
</feature>
<dbReference type="Pfam" id="PF00361">
    <property type="entry name" value="Proton_antipo_M"/>
    <property type="match status" value="1"/>
</dbReference>
<feature type="transmembrane region" description="Helical" evidence="8">
    <location>
        <begin position="237"/>
        <end position="258"/>
    </location>
</feature>
<feature type="transmembrane region" description="Helical" evidence="8">
    <location>
        <begin position="303"/>
        <end position="321"/>
    </location>
</feature>
<evidence type="ECO:0000256" key="4">
    <source>
        <dbReference type="ARBA" id="ARBA00022692"/>
    </source>
</evidence>
<feature type="transmembrane region" description="Helical" evidence="8">
    <location>
        <begin position="327"/>
        <end position="347"/>
    </location>
</feature>